<dbReference type="GO" id="GO:0004386">
    <property type="term" value="F:helicase activity"/>
    <property type="evidence" value="ECO:0007669"/>
    <property type="project" value="UniProtKB-KW"/>
</dbReference>
<protein>
    <submittedName>
        <fullName evidence="2">DEAD/DEAH box helicase</fullName>
    </submittedName>
</protein>
<dbReference type="AlphaFoldDB" id="A0A926EVL3"/>
<evidence type="ECO:0000259" key="1">
    <source>
        <dbReference type="Pfam" id="PF00270"/>
    </source>
</evidence>
<dbReference type="GO" id="GO:0003676">
    <property type="term" value="F:nucleic acid binding"/>
    <property type="evidence" value="ECO:0007669"/>
    <property type="project" value="InterPro"/>
</dbReference>
<keyword evidence="2" id="KW-0347">Helicase</keyword>
<dbReference type="RefSeq" id="WP_262428596.1">
    <property type="nucleotide sequence ID" value="NZ_JACRTG010000008.1"/>
</dbReference>
<name>A0A926EVL3_9FIRM</name>
<dbReference type="EMBL" id="JACRTG010000008">
    <property type="protein sequence ID" value="MBC8587124.1"/>
    <property type="molecule type" value="Genomic_DNA"/>
</dbReference>
<gene>
    <name evidence="2" type="ORF">H8707_02555</name>
</gene>
<reference evidence="2" key="1">
    <citation type="submission" date="2020-08" db="EMBL/GenBank/DDBJ databases">
        <title>Genome public.</title>
        <authorList>
            <person name="Liu C."/>
            <person name="Sun Q."/>
        </authorList>
    </citation>
    <scope>NUCLEOTIDE SEQUENCE</scope>
    <source>
        <strain evidence="2">BX21</strain>
    </source>
</reference>
<dbReference type="Gene3D" id="3.40.50.300">
    <property type="entry name" value="P-loop containing nucleotide triphosphate hydrolases"/>
    <property type="match status" value="1"/>
</dbReference>
<organism evidence="2 3">
    <name type="scientific">Paratissierella segnis</name>
    <dbReference type="NCBI Taxonomy" id="2763679"/>
    <lineage>
        <taxon>Bacteria</taxon>
        <taxon>Bacillati</taxon>
        <taxon>Bacillota</taxon>
        <taxon>Tissierellia</taxon>
        <taxon>Tissierellales</taxon>
        <taxon>Tissierellaceae</taxon>
        <taxon>Paratissierella</taxon>
    </lineage>
</organism>
<dbReference type="InterPro" id="IPR011545">
    <property type="entry name" value="DEAD/DEAH_box_helicase_dom"/>
</dbReference>
<sequence length="585" mass="68536">MKLGAFKIEGVDTNEFNNQINFLKEEILNGKNKNRFSVINGEAGLGKTLYTEQALAKLALQNRKAIFVRKFVEDCVGSAKRINKQCKKEVAIAIHTGNYKELKEILDSYNILVITHKRYIDLSKNKAERKLFTQNREVLVIDEEIDMLDEMVYTTNRIEEFDSLLERGIIRDLYNICTKEIESFLKTNKTRTFFKTSINVSKELKQLKNLITNSRLREFVKTDIIFDNNIETAIISKDDKEILMTKSDFIKEIEVLENFINHVCYVENSFMYSYDRQIKFWKLENNLVLDATASVNYIYSISKQFTVKKDKKVVNHKNWIMYIVKQNTTKSNKAKTENIYDVINKEINNIALFGDLDKTLIIGNKEEQKYIHTSKYIDYAWFGNITGKNDWKDFSKAFIIHNPQFPFHTYIAKYQLYAGEKALLKENLGIVRNGQVVRFISQKLEKLRQTTIASEIYQAIKRINRLNSQNAEVYFMNNDNEIIDIVISQFKNINVKEYKLEEEIKYKETKMDLYNKKRQENSYAVAFIKLLSTLEKGKYKKSLLREQIGYKNNNTFARDVLNKIEVAEYMSANSIVTKGQSVIVN</sequence>
<keyword evidence="3" id="KW-1185">Reference proteome</keyword>
<dbReference type="InterPro" id="IPR027417">
    <property type="entry name" value="P-loop_NTPase"/>
</dbReference>
<feature type="domain" description="DEAD/DEAH-box helicase" evidence="1">
    <location>
        <begin position="37"/>
        <end position="150"/>
    </location>
</feature>
<keyword evidence="2" id="KW-0378">Hydrolase</keyword>
<dbReference type="GO" id="GO:0005524">
    <property type="term" value="F:ATP binding"/>
    <property type="evidence" value="ECO:0007669"/>
    <property type="project" value="InterPro"/>
</dbReference>
<comment type="caution">
    <text evidence="2">The sequence shown here is derived from an EMBL/GenBank/DDBJ whole genome shotgun (WGS) entry which is preliminary data.</text>
</comment>
<dbReference type="Proteomes" id="UP000601171">
    <property type="component" value="Unassembled WGS sequence"/>
</dbReference>
<dbReference type="SUPFAM" id="SSF52540">
    <property type="entry name" value="P-loop containing nucleoside triphosphate hydrolases"/>
    <property type="match status" value="1"/>
</dbReference>
<keyword evidence="2" id="KW-0067">ATP-binding</keyword>
<keyword evidence="2" id="KW-0547">Nucleotide-binding</keyword>
<proteinExistence type="predicted"/>
<evidence type="ECO:0000313" key="3">
    <source>
        <dbReference type="Proteomes" id="UP000601171"/>
    </source>
</evidence>
<evidence type="ECO:0000313" key="2">
    <source>
        <dbReference type="EMBL" id="MBC8587124.1"/>
    </source>
</evidence>
<accession>A0A926EVL3</accession>
<dbReference type="Pfam" id="PF00270">
    <property type="entry name" value="DEAD"/>
    <property type="match status" value="1"/>
</dbReference>